<evidence type="ECO:0000259" key="20">
    <source>
        <dbReference type="SMART" id="SM00563"/>
    </source>
</evidence>
<comment type="function">
    <text evidence="17">Converts lysophosphatidic acid (LPA) into phosphatidic acid by incorporating acyl moiety at the 2 position.</text>
</comment>
<evidence type="ECO:0000256" key="9">
    <source>
        <dbReference type="ARBA" id="ARBA00022516"/>
    </source>
</evidence>
<feature type="domain" description="Phospholipid/glycerol acyltransferase" evidence="20">
    <location>
        <begin position="62"/>
        <end position="176"/>
    </location>
</feature>
<dbReference type="Proteomes" id="UP000593994">
    <property type="component" value="Chromosome"/>
</dbReference>
<name>A0A7S7LU37_9BACT</name>
<dbReference type="EMBL" id="CP054492">
    <property type="protein sequence ID" value="QOY51546.1"/>
    <property type="molecule type" value="Genomic_DNA"/>
</dbReference>
<evidence type="ECO:0000256" key="16">
    <source>
        <dbReference type="ARBA" id="ARBA00023315"/>
    </source>
</evidence>
<gene>
    <name evidence="21" type="ORF">HUE88_10550</name>
</gene>
<evidence type="ECO:0000256" key="5">
    <source>
        <dbReference type="ARBA" id="ARBA00008655"/>
    </source>
</evidence>
<evidence type="ECO:0000256" key="18">
    <source>
        <dbReference type="RuleBase" id="RU361267"/>
    </source>
</evidence>
<dbReference type="PANTHER" id="PTHR10434:SF59">
    <property type="entry name" value="1-ACYL-SN-GLYCEROL-3-PHOSPHATE ACYLTRANSFERASE"/>
    <property type="match status" value="1"/>
</dbReference>
<dbReference type="GO" id="GO:0006654">
    <property type="term" value="P:phosphatidic acid biosynthetic process"/>
    <property type="evidence" value="ECO:0007669"/>
    <property type="project" value="TreeGrafter"/>
</dbReference>
<comment type="domain">
    <text evidence="18">The HXXXXD motif is essential for acyltransferase activity and may constitute the binding site for the phosphate moiety of the glycerol-3-phosphate.</text>
</comment>
<keyword evidence="13 19" id="KW-0472">Membrane</keyword>
<keyword evidence="19" id="KW-0812">Transmembrane</keyword>
<dbReference type="SMART" id="SM00563">
    <property type="entry name" value="PlsC"/>
    <property type="match status" value="1"/>
</dbReference>
<evidence type="ECO:0000256" key="13">
    <source>
        <dbReference type="ARBA" id="ARBA00023136"/>
    </source>
</evidence>
<feature type="transmembrane region" description="Helical" evidence="19">
    <location>
        <begin position="6"/>
        <end position="30"/>
    </location>
</feature>
<dbReference type="InterPro" id="IPR004552">
    <property type="entry name" value="AGP_acyltrans"/>
</dbReference>
<keyword evidence="19" id="KW-1133">Transmembrane helix</keyword>
<evidence type="ECO:0000256" key="10">
    <source>
        <dbReference type="ARBA" id="ARBA00022519"/>
    </source>
</evidence>
<comment type="subcellular location">
    <subcellularLocation>
        <location evidence="2">Cell inner membrane</location>
        <topology evidence="2">Peripheral membrane protein</topology>
    </subcellularLocation>
</comment>
<dbReference type="SUPFAM" id="SSF69593">
    <property type="entry name" value="Glycerol-3-phosphate (1)-acyltransferase"/>
    <property type="match status" value="1"/>
</dbReference>
<dbReference type="AlphaFoldDB" id="A0A7S7LU37"/>
<comment type="pathway">
    <text evidence="4">Lipid metabolism.</text>
</comment>
<comment type="similarity">
    <text evidence="5 18">Belongs to the 1-acyl-sn-glycerol-3-phosphate acyltransferase family.</text>
</comment>
<evidence type="ECO:0000256" key="12">
    <source>
        <dbReference type="ARBA" id="ARBA00023098"/>
    </source>
</evidence>
<dbReference type="CDD" id="cd07989">
    <property type="entry name" value="LPLAT_AGPAT-like"/>
    <property type="match status" value="1"/>
</dbReference>
<keyword evidence="16 18" id="KW-0012">Acyltransferase</keyword>
<evidence type="ECO:0000256" key="11">
    <source>
        <dbReference type="ARBA" id="ARBA00022679"/>
    </source>
</evidence>
<evidence type="ECO:0000256" key="7">
    <source>
        <dbReference type="ARBA" id="ARBA00016139"/>
    </source>
</evidence>
<dbReference type="UniPathway" id="UPA00557">
    <property type="reaction ID" value="UER00613"/>
</dbReference>
<keyword evidence="15 18" id="KW-1208">Phospholipid metabolism</keyword>
<keyword evidence="11 18" id="KW-0808">Transferase</keyword>
<evidence type="ECO:0000313" key="22">
    <source>
        <dbReference type="Proteomes" id="UP000593994"/>
    </source>
</evidence>
<dbReference type="PANTHER" id="PTHR10434">
    <property type="entry name" value="1-ACYL-SN-GLYCEROL-3-PHOSPHATE ACYLTRANSFERASE"/>
    <property type="match status" value="1"/>
</dbReference>
<keyword evidence="22" id="KW-1185">Reference proteome</keyword>
<keyword evidence="10" id="KW-0997">Cell inner membrane</keyword>
<protein>
    <recommendedName>
        <fullName evidence="7 18">1-acyl-sn-glycerol-3-phosphate acyltransferase</fullName>
        <ecNumber evidence="6 18">2.3.1.51</ecNumber>
    </recommendedName>
</protein>
<organism evidence="21 22">
    <name type="scientific">Candidatus Sulfurimonas baltica</name>
    <dbReference type="NCBI Taxonomy" id="2740404"/>
    <lineage>
        <taxon>Bacteria</taxon>
        <taxon>Pseudomonadati</taxon>
        <taxon>Campylobacterota</taxon>
        <taxon>Epsilonproteobacteria</taxon>
        <taxon>Campylobacterales</taxon>
        <taxon>Sulfurimonadaceae</taxon>
        <taxon>Sulfurimonas</taxon>
    </lineage>
</organism>
<evidence type="ECO:0000256" key="6">
    <source>
        <dbReference type="ARBA" id="ARBA00013211"/>
    </source>
</evidence>
<keyword evidence="8" id="KW-1003">Cell membrane</keyword>
<dbReference type="NCBIfam" id="TIGR00530">
    <property type="entry name" value="AGP_acyltrn"/>
    <property type="match status" value="1"/>
</dbReference>
<evidence type="ECO:0000256" key="17">
    <source>
        <dbReference type="ARBA" id="ARBA00037183"/>
    </source>
</evidence>
<keyword evidence="9 18" id="KW-0444">Lipid biosynthesis</keyword>
<dbReference type="EC" id="2.3.1.51" evidence="6 18"/>
<dbReference type="GO" id="GO:0003841">
    <property type="term" value="F:1-acylglycerol-3-phosphate O-acyltransferase activity"/>
    <property type="evidence" value="ECO:0007669"/>
    <property type="project" value="UniProtKB-UniRule"/>
</dbReference>
<evidence type="ECO:0000256" key="2">
    <source>
        <dbReference type="ARBA" id="ARBA00004417"/>
    </source>
</evidence>
<keyword evidence="14 18" id="KW-0594">Phospholipid biosynthesis</keyword>
<keyword evidence="12 18" id="KW-0443">Lipid metabolism</keyword>
<evidence type="ECO:0000313" key="21">
    <source>
        <dbReference type="EMBL" id="QOY51546.1"/>
    </source>
</evidence>
<dbReference type="GO" id="GO:0005886">
    <property type="term" value="C:plasma membrane"/>
    <property type="evidence" value="ECO:0007669"/>
    <property type="project" value="UniProtKB-SubCell"/>
</dbReference>
<evidence type="ECO:0000256" key="3">
    <source>
        <dbReference type="ARBA" id="ARBA00004728"/>
    </source>
</evidence>
<dbReference type="KEGG" id="sbal:HUE88_10550"/>
<dbReference type="Pfam" id="PF01553">
    <property type="entry name" value="Acyltransferase"/>
    <property type="match status" value="1"/>
</dbReference>
<accession>A0A7S7LU37</accession>
<sequence>MKIFAHISWLFATIVIFASLALMILTFYFLPKPYSRKLSAWIIRLSTLFHVDVEGEEDPKAQMFLLNHQSDLDIAIMETISRRDLAWVAKKELFDIPFFGLSLKLAKDIAVERESKTSLIKLVRDAKHVLDNNRVITMFPEGTRSTKEKMLPFKSGAKMVADKYKLCVQPVILMQTSKYYNVKNLYYKPGRIKVIFLDSFIADKSDKDWLNNLREKMQRTYDNELANNPSHR</sequence>
<proteinExistence type="inferred from homology"/>
<evidence type="ECO:0000256" key="8">
    <source>
        <dbReference type="ARBA" id="ARBA00022475"/>
    </source>
</evidence>
<evidence type="ECO:0000256" key="1">
    <source>
        <dbReference type="ARBA" id="ARBA00001141"/>
    </source>
</evidence>
<evidence type="ECO:0000256" key="15">
    <source>
        <dbReference type="ARBA" id="ARBA00023264"/>
    </source>
</evidence>
<dbReference type="GO" id="GO:0016024">
    <property type="term" value="P:CDP-diacylglycerol biosynthetic process"/>
    <property type="evidence" value="ECO:0007669"/>
    <property type="project" value="UniProtKB-UniPathway"/>
</dbReference>
<comment type="catalytic activity">
    <reaction evidence="1 18">
        <text>a 1-acyl-sn-glycero-3-phosphate + an acyl-CoA = a 1,2-diacyl-sn-glycero-3-phosphate + CoA</text>
        <dbReference type="Rhea" id="RHEA:19709"/>
        <dbReference type="ChEBI" id="CHEBI:57287"/>
        <dbReference type="ChEBI" id="CHEBI:57970"/>
        <dbReference type="ChEBI" id="CHEBI:58342"/>
        <dbReference type="ChEBI" id="CHEBI:58608"/>
        <dbReference type="EC" id="2.3.1.51"/>
    </reaction>
</comment>
<evidence type="ECO:0000256" key="4">
    <source>
        <dbReference type="ARBA" id="ARBA00005189"/>
    </source>
</evidence>
<evidence type="ECO:0000256" key="19">
    <source>
        <dbReference type="SAM" id="Phobius"/>
    </source>
</evidence>
<comment type="pathway">
    <text evidence="3">Phospholipid metabolism; CDP-diacylglycerol biosynthesis; CDP-diacylglycerol from sn-glycerol 3-phosphate: step 2/3.</text>
</comment>
<reference evidence="21 22" key="1">
    <citation type="submission" date="2020-05" db="EMBL/GenBank/DDBJ databases">
        <title>Sulfurimonas marisnigri, sp. nov., and Sulfurimonas baltica, sp. nov., manganese oxide reducing chemolithoautotrophs of the class Epsilonproteobacteria isolated from the pelagic redoxclines of the Black and Baltic Seas and emended description of the genus Sulfurimonas.</title>
        <authorList>
            <person name="Henkel J.V."/>
            <person name="Laudan C."/>
            <person name="Werner J."/>
            <person name="Neu T."/>
            <person name="Plewe S."/>
            <person name="Sproer C."/>
            <person name="Bunk B."/>
            <person name="Schulz-Vogt H.N."/>
        </authorList>
    </citation>
    <scope>NUCLEOTIDE SEQUENCE [LARGE SCALE GENOMIC DNA]</scope>
    <source>
        <strain evidence="21 22">GD2</strain>
    </source>
</reference>
<evidence type="ECO:0000256" key="14">
    <source>
        <dbReference type="ARBA" id="ARBA00023209"/>
    </source>
</evidence>
<dbReference type="InterPro" id="IPR002123">
    <property type="entry name" value="Plipid/glycerol_acylTrfase"/>
</dbReference>
<dbReference type="RefSeq" id="WP_194368834.1">
    <property type="nucleotide sequence ID" value="NZ_CP054492.1"/>
</dbReference>